<reference evidence="3" key="1">
    <citation type="journal article" date="2014" name="Int. J. Syst. Evol. Microbiol.">
        <title>Complete genome sequence of Corynebacterium casei LMG S-19264T (=DSM 44701T), isolated from a smear-ripened cheese.</title>
        <authorList>
            <consortium name="US DOE Joint Genome Institute (JGI-PGF)"/>
            <person name="Walter F."/>
            <person name="Albersmeier A."/>
            <person name="Kalinowski J."/>
            <person name="Ruckert C."/>
        </authorList>
    </citation>
    <scope>NUCLEOTIDE SEQUENCE</scope>
    <source>
        <strain evidence="3">JCM 3091</strain>
    </source>
</reference>
<dbReference type="Gene3D" id="1.10.10.10">
    <property type="entry name" value="Winged helix-like DNA-binding domain superfamily/Winged helix DNA-binding domain"/>
    <property type="match status" value="1"/>
</dbReference>
<proteinExistence type="predicted"/>
<dbReference type="GO" id="GO:0006351">
    <property type="term" value="P:DNA-templated transcription"/>
    <property type="evidence" value="ECO:0007669"/>
    <property type="project" value="InterPro"/>
</dbReference>
<gene>
    <name evidence="3" type="primary">paaX</name>
    <name evidence="3" type="ORF">GCM10010124_23810</name>
</gene>
<dbReference type="PIRSF" id="PIRSF020623">
    <property type="entry name" value="PaaX"/>
    <property type="match status" value="1"/>
</dbReference>
<dbReference type="InterPro" id="IPR011965">
    <property type="entry name" value="PaaX_trns_reg"/>
</dbReference>
<evidence type="ECO:0000313" key="4">
    <source>
        <dbReference type="Proteomes" id="UP000662200"/>
    </source>
</evidence>
<dbReference type="Proteomes" id="UP000662200">
    <property type="component" value="Unassembled WGS sequence"/>
</dbReference>
<evidence type="ECO:0000259" key="2">
    <source>
        <dbReference type="Pfam" id="PF08223"/>
    </source>
</evidence>
<feature type="domain" description="Transcriptional repressor PaaX-like C-terminal" evidence="2">
    <location>
        <begin position="170"/>
        <end position="256"/>
    </location>
</feature>
<dbReference type="AlphaFoldDB" id="A0A8J3FHW0"/>
<feature type="domain" description="Transcriptional repressor PaaX-like N-terminal" evidence="1">
    <location>
        <begin position="3"/>
        <end position="70"/>
    </location>
</feature>
<dbReference type="InterPro" id="IPR036388">
    <property type="entry name" value="WH-like_DNA-bd_sf"/>
</dbReference>
<accession>A0A8J3FHW0</accession>
<dbReference type="InterPro" id="IPR012906">
    <property type="entry name" value="PaaX-like_N"/>
</dbReference>
<comment type="caution">
    <text evidence="3">The sequence shown here is derived from an EMBL/GenBank/DDBJ whole genome shotgun (WGS) entry which is preliminary data.</text>
</comment>
<dbReference type="PANTHER" id="PTHR30319">
    <property type="entry name" value="PHENYLACETIC ACID REGULATOR-RELATED TRANSCRIPTIONAL REPRESSOR"/>
    <property type="match status" value="1"/>
</dbReference>
<dbReference type="Pfam" id="PF08223">
    <property type="entry name" value="PaaX_C"/>
    <property type="match status" value="1"/>
</dbReference>
<evidence type="ECO:0000313" key="3">
    <source>
        <dbReference type="EMBL" id="GGK30286.1"/>
    </source>
</evidence>
<reference evidence="3" key="2">
    <citation type="submission" date="2020-09" db="EMBL/GenBank/DDBJ databases">
        <authorList>
            <person name="Sun Q."/>
            <person name="Ohkuma M."/>
        </authorList>
    </citation>
    <scope>NUCLEOTIDE SEQUENCE</scope>
    <source>
        <strain evidence="3">JCM 3091</strain>
    </source>
</reference>
<dbReference type="PANTHER" id="PTHR30319:SF1">
    <property type="entry name" value="TRANSCRIPTIONAL REPRESSOR PAAX"/>
    <property type="match status" value="1"/>
</dbReference>
<keyword evidence="4" id="KW-1185">Reference proteome</keyword>
<dbReference type="EMBL" id="BMQC01000007">
    <property type="protein sequence ID" value="GGK30286.1"/>
    <property type="molecule type" value="Genomic_DNA"/>
</dbReference>
<protein>
    <submittedName>
        <fullName evidence="3">PaaX family transcriptional regulator</fullName>
    </submittedName>
</protein>
<dbReference type="RefSeq" id="WP_189114333.1">
    <property type="nucleotide sequence ID" value="NZ_BMQC01000007.1"/>
</dbReference>
<dbReference type="Pfam" id="PF07848">
    <property type="entry name" value="PaaX"/>
    <property type="match status" value="1"/>
</dbReference>
<evidence type="ECO:0000259" key="1">
    <source>
        <dbReference type="Pfam" id="PF07848"/>
    </source>
</evidence>
<dbReference type="InterPro" id="IPR013225">
    <property type="entry name" value="PaaX_C"/>
</dbReference>
<dbReference type="Gene3D" id="1.20.58.1460">
    <property type="match status" value="1"/>
</dbReference>
<sequence length="266" mass="27952">MQARSALFDVYGDYLRPRGGRAAVAALVRLLAPLGVSGPAVRTGVSRMVRQGWLAPVRLAEGPGYALTPRGTRRLDEAAARIYRTADPGWDGAFDLVIVAGPVTRPVRRRLGAALAFQGYAPLADLTWVAARPGDEVDVVLAEAGVGHQRLRAAHTGGAAGAAGLVRDAWDLAALAAAYDGFVASLTPVVTAVGADGPDEAAYAARCRLVHAWRAFLFRDPALPADLLPRPWPGTAAARFFDAHAGRLRGAADRYVGTCLTRSEGP</sequence>
<name>A0A8J3FHW0_9ACTN</name>
<organism evidence="3 4">
    <name type="scientific">Pilimelia terevasa</name>
    <dbReference type="NCBI Taxonomy" id="53372"/>
    <lineage>
        <taxon>Bacteria</taxon>
        <taxon>Bacillati</taxon>
        <taxon>Actinomycetota</taxon>
        <taxon>Actinomycetes</taxon>
        <taxon>Micromonosporales</taxon>
        <taxon>Micromonosporaceae</taxon>
        <taxon>Pilimelia</taxon>
    </lineage>
</organism>